<dbReference type="Gene3D" id="1.50.10.10">
    <property type="match status" value="1"/>
</dbReference>
<evidence type="ECO:0000313" key="2">
    <source>
        <dbReference type="EMBL" id="PRP76929.1"/>
    </source>
</evidence>
<dbReference type="Proteomes" id="UP000241769">
    <property type="component" value="Unassembled WGS sequence"/>
</dbReference>
<sequence>MNKFSESAASDIFRPLTTPVTAVYNARGYLRLPKGLDFTCLARIVLVPANQSRFCFLSVVSRKSASQEKPARAAVQFLASRLPHKVWHRSKPLSYGRAGEATGSRQTLQELHFSMSDQTLAWIGKTWSVMPSFVRVVTVGFKDQPCLQSQSIMERIFQLSLLLCICWCLGAIYAPPGPWDAYNLSPNRQIRPSRVHSSDGIVYHPDLLCQEGGVANLSVGSSITLDFDKEVGGQIGFYVEEGSIVRLSFTESPLYIGPNSDRSTENGQDGFLELYVREQSQQFVPTDKLRGGFRYLTIFAVTYLELRDVILNITFSPHVEDLKRYSGYFYSDDDLLNRIWYSGAYTVQTCVIASNEGRRWPEVSAGWENDGAVGIRSPVLTDAAKRDRTVWAGDLAVSIDTTVTSTGDMLAVRNSIDTLFAAQRDGLFPWAGPPISIYNSDTYHMWTLSAVHDDFIFSGDVTWLEGLWDRYTRGLSLMQEKIGAEKQKLNLQSVAGFTSHANAIYYKVLLNSVYLASVLGKKEESHTFSSQARKLKTSFHSAFWDEDEHMFRNEAPSDDKIFPQDSNSLAVLFQLTDEKRGKQISLKLEERWNAFGAVSTENPRITSPFITSFEVAAHFLAGETDRALRLVRLQWGYMISTNLSVQSTLLEGYAEDGGLNYGYGAGEAYTSHSHGWSTGPTSSLTFYLLGLRLNEPKLDRKAGRWTFHPHLANVTGVEGGFDTRWGRLDASWMLQNRTLMAKVEAPEDMNGSFRISGECSWNQLIIDGKSSNFTRRGDVWVSPRLTGGVHSITVVYI</sequence>
<dbReference type="PANTHER" id="PTHR34987">
    <property type="entry name" value="C, PUTATIVE (AFU_ORTHOLOGUE AFUA_3G02880)-RELATED"/>
    <property type="match status" value="1"/>
</dbReference>
<proteinExistence type="predicted"/>
<evidence type="ECO:0000313" key="3">
    <source>
        <dbReference type="Proteomes" id="UP000241769"/>
    </source>
</evidence>
<dbReference type="Pfam" id="PF17389">
    <property type="entry name" value="Bac_rhamnosid6H"/>
    <property type="match status" value="1"/>
</dbReference>
<comment type="caution">
    <text evidence="2">The sequence shown here is derived from an EMBL/GenBank/DDBJ whole genome shotgun (WGS) entry which is preliminary data.</text>
</comment>
<reference evidence="2 3" key="1">
    <citation type="journal article" date="2018" name="Genome Biol. Evol.">
        <title>Multiple Roots of Fruiting Body Formation in Amoebozoa.</title>
        <authorList>
            <person name="Hillmann F."/>
            <person name="Forbes G."/>
            <person name="Novohradska S."/>
            <person name="Ferling I."/>
            <person name="Riege K."/>
            <person name="Groth M."/>
            <person name="Westermann M."/>
            <person name="Marz M."/>
            <person name="Spaller T."/>
            <person name="Winckler T."/>
            <person name="Schaap P."/>
            <person name="Glockner G."/>
        </authorList>
    </citation>
    <scope>NUCLEOTIDE SEQUENCE [LARGE SCALE GENOMIC DNA]</scope>
    <source>
        <strain evidence="2 3">Jena</strain>
    </source>
</reference>
<evidence type="ECO:0000259" key="1">
    <source>
        <dbReference type="Pfam" id="PF17389"/>
    </source>
</evidence>
<dbReference type="STRING" id="1890364.A0A2P6MZ07"/>
<dbReference type="PANTHER" id="PTHR34987:SF6">
    <property type="entry name" value="ALPHA-L-RHAMNOSIDASE SIX-HAIRPIN GLYCOSIDASE DOMAIN-CONTAINING PROTEIN"/>
    <property type="match status" value="1"/>
</dbReference>
<feature type="domain" description="Alpha-L-rhamnosidase six-hairpin glycosidase" evidence="1">
    <location>
        <begin position="379"/>
        <end position="588"/>
    </location>
</feature>
<dbReference type="GO" id="GO:0005975">
    <property type="term" value="P:carbohydrate metabolic process"/>
    <property type="evidence" value="ECO:0007669"/>
    <property type="project" value="InterPro"/>
</dbReference>
<organism evidence="2 3">
    <name type="scientific">Planoprotostelium fungivorum</name>
    <dbReference type="NCBI Taxonomy" id="1890364"/>
    <lineage>
        <taxon>Eukaryota</taxon>
        <taxon>Amoebozoa</taxon>
        <taxon>Evosea</taxon>
        <taxon>Variosea</taxon>
        <taxon>Cavosteliida</taxon>
        <taxon>Cavosteliaceae</taxon>
        <taxon>Planoprotostelium</taxon>
    </lineage>
</organism>
<dbReference type="InterPro" id="IPR008928">
    <property type="entry name" value="6-hairpin_glycosidase_sf"/>
</dbReference>
<protein>
    <recommendedName>
        <fullName evidence="1">Alpha-L-rhamnosidase six-hairpin glycosidase domain-containing protein</fullName>
    </recommendedName>
</protein>
<keyword evidence="3" id="KW-1185">Reference proteome</keyword>
<dbReference type="SUPFAM" id="SSF48208">
    <property type="entry name" value="Six-hairpin glycosidases"/>
    <property type="match status" value="1"/>
</dbReference>
<dbReference type="InterPro" id="IPR012341">
    <property type="entry name" value="6hp_glycosidase-like_sf"/>
</dbReference>
<dbReference type="AlphaFoldDB" id="A0A2P6MZ07"/>
<dbReference type="InterPro" id="IPR035396">
    <property type="entry name" value="Bac_rhamnosid6H"/>
</dbReference>
<gene>
    <name evidence="2" type="ORF">PROFUN_06207</name>
</gene>
<dbReference type="InParanoid" id="A0A2P6MZ07"/>
<name>A0A2P6MZ07_9EUKA</name>
<accession>A0A2P6MZ07</accession>
<dbReference type="OrthoDB" id="10036721at2759"/>
<dbReference type="EMBL" id="MDYQ01000292">
    <property type="protein sequence ID" value="PRP76929.1"/>
    <property type="molecule type" value="Genomic_DNA"/>
</dbReference>